<evidence type="ECO:0000313" key="1">
    <source>
        <dbReference type="EMBL" id="KAF7294595.1"/>
    </source>
</evidence>
<dbReference type="RefSeq" id="XP_037215958.1">
    <property type="nucleotide sequence ID" value="XM_037366564.1"/>
</dbReference>
<accession>A0A8H6SB32</accession>
<dbReference type="GeneID" id="59349080"/>
<dbReference type="PANTHER" id="PTHR36091:SF2">
    <property type="entry name" value="AMINOGLYCOSIDE PHOSPHOTRANSFERASE DOMAIN-CONTAINING PROTEIN"/>
    <property type="match status" value="1"/>
</dbReference>
<dbReference type="AlphaFoldDB" id="A0A8H6SB32"/>
<sequence length="127" mass="14326">MIRRLFSEATAPWEGETHNLKALLVETAEHWGKLAPGICPVEFSADDVHVTKALSQELRLVDQNVRDIQSLIGFQGETWVPSDYHKTAKSMAKLLKLKVLMALPMGELRDNVAANWFLDDMDEGEYS</sequence>
<dbReference type="GO" id="GO:0005739">
    <property type="term" value="C:mitochondrion"/>
    <property type="evidence" value="ECO:0007669"/>
    <property type="project" value="TreeGrafter"/>
</dbReference>
<protein>
    <submittedName>
        <fullName evidence="1">Altered inheritance of mitochondria protein 9, mitochondrial</fullName>
    </submittedName>
</protein>
<reference evidence="1" key="1">
    <citation type="submission" date="2020-05" db="EMBL/GenBank/DDBJ databases">
        <title>Mycena genomes resolve the evolution of fungal bioluminescence.</title>
        <authorList>
            <person name="Tsai I.J."/>
        </authorList>
    </citation>
    <scope>NUCLEOTIDE SEQUENCE</scope>
    <source>
        <strain evidence="1">171206Taipei</strain>
    </source>
</reference>
<dbReference type="PANTHER" id="PTHR36091">
    <property type="entry name" value="ALTERED INHERITANCE OF MITOCHONDRIA PROTEIN 9, MITOCHONDRIAL"/>
    <property type="match status" value="1"/>
</dbReference>
<dbReference type="Proteomes" id="UP000636479">
    <property type="component" value="Unassembled WGS sequence"/>
</dbReference>
<proteinExistence type="predicted"/>
<dbReference type="InterPro" id="IPR051035">
    <property type="entry name" value="Mito_inheritance_9"/>
</dbReference>
<evidence type="ECO:0000313" key="2">
    <source>
        <dbReference type="Proteomes" id="UP000636479"/>
    </source>
</evidence>
<keyword evidence="2" id="KW-1185">Reference proteome</keyword>
<name>A0A8H6SB32_9AGAR</name>
<comment type="caution">
    <text evidence="1">The sequence shown here is derived from an EMBL/GenBank/DDBJ whole genome shotgun (WGS) entry which is preliminary data.</text>
</comment>
<dbReference type="OrthoDB" id="2831558at2759"/>
<dbReference type="EMBL" id="JACAZF010000009">
    <property type="protein sequence ID" value="KAF7294595.1"/>
    <property type="molecule type" value="Genomic_DNA"/>
</dbReference>
<organism evidence="1 2">
    <name type="scientific">Mycena indigotica</name>
    <dbReference type="NCBI Taxonomy" id="2126181"/>
    <lineage>
        <taxon>Eukaryota</taxon>
        <taxon>Fungi</taxon>
        <taxon>Dikarya</taxon>
        <taxon>Basidiomycota</taxon>
        <taxon>Agaricomycotina</taxon>
        <taxon>Agaricomycetes</taxon>
        <taxon>Agaricomycetidae</taxon>
        <taxon>Agaricales</taxon>
        <taxon>Marasmiineae</taxon>
        <taxon>Mycenaceae</taxon>
        <taxon>Mycena</taxon>
    </lineage>
</organism>
<gene>
    <name evidence="1" type="ORF">MIND_00996100</name>
</gene>